<accession>A0ABV8LWH6</accession>
<dbReference type="Proteomes" id="UP001595816">
    <property type="component" value="Unassembled WGS sequence"/>
</dbReference>
<sequence length="642" mass="69326">MPVGDVLLLRDQTWPDAAGVCCWRNAVRAAFTEAGAAVSEIGVEPAPAATAAVGPPGAGRAARLPRVVRRPAGLAYRGAQQVTRAVRAELQAYTDDGRRAKANLRRLGADTSRTDVIVAESAEVAAAALAAGAPGGRLWVATWPAERLLAGVDSGPAAQIARLAANIAGVLTDSELARESVERAAHATRLRVEIFPPIAVDRPCDECSPAAALPAPAAPLAVWRDLRNGQTLGSYSFVAARWAGLGAGWEPSPLLDWAQVGQGVSLSVPAAEPPDPWTAERQVAAARRVLAATLPVRTGSGRRRRVLVSGYDLKFARELAGRLAAHDDLDLRLDSWPSLGQRSPATSGLLAQADAVFAEWARPSAVWLSQNKRPGQTLILRLHRYELDAPYPRDIDIDRVDAVVHVSPPIRGRILGELGWPADKLVYIPNYLDVDLFDRRKVPGARFGIGFVGMEFMNKRFDLALDVLAAVRREDPRFTLHVRSVMPWDNAYAWPRAAEREFVGWCLERIERDPLLRGAVAFDRPGGDMARWYRKVGHVLSMSDIESFHLAAAEGMASRAIPVIRPWPGSAEIYSAEWIQPSVEAAATAILASADEQSWVDRGERAYAEIRATADPARTVAAWADLLHGDVGAARLRVAQPG</sequence>
<name>A0ABV8LWH6_9ACTN</name>
<dbReference type="Gene3D" id="3.40.50.2000">
    <property type="entry name" value="Glycogen Phosphorylase B"/>
    <property type="match status" value="1"/>
</dbReference>
<organism evidence="1 2">
    <name type="scientific">Hamadaea flava</name>
    <dbReference type="NCBI Taxonomy" id="1742688"/>
    <lineage>
        <taxon>Bacteria</taxon>
        <taxon>Bacillati</taxon>
        <taxon>Actinomycetota</taxon>
        <taxon>Actinomycetes</taxon>
        <taxon>Micromonosporales</taxon>
        <taxon>Micromonosporaceae</taxon>
        <taxon>Hamadaea</taxon>
    </lineage>
</organism>
<dbReference type="EMBL" id="JBHSAY010000015">
    <property type="protein sequence ID" value="MFC4134803.1"/>
    <property type="molecule type" value="Genomic_DNA"/>
</dbReference>
<proteinExistence type="predicted"/>
<keyword evidence="2" id="KW-1185">Reference proteome</keyword>
<dbReference type="SUPFAM" id="SSF53756">
    <property type="entry name" value="UDP-Glycosyltransferase/glycogen phosphorylase"/>
    <property type="match status" value="1"/>
</dbReference>
<evidence type="ECO:0000313" key="1">
    <source>
        <dbReference type="EMBL" id="MFC4134803.1"/>
    </source>
</evidence>
<evidence type="ECO:0000313" key="2">
    <source>
        <dbReference type="Proteomes" id="UP001595816"/>
    </source>
</evidence>
<reference evidence="2" key="1">
    <citation type="journal article" date="2019" name="Int. J. Syst. Evol. Microbiol.">
        <title>The Global Catalogue of Microorganisms (GCM) 10K type strain sequencing project: providing services to taxonomists for standard genome sequencing and annotation.</title>
        <authorList>
            <consortium name="The Broad Institute Genomics Platform"/>
            <consortium name="The Broad Institute Genome Sequencing Center for Infectious Disease"/>
            <person name="Wu L."/>
            <person name="Ma J."/>
        </authorList>
    </citation>
    <scope>NUCLEOTIDE SEQUENCE [LARGE SCALE GENOMIC DNA]</scope>
    <source>
        <strain evidence="2">CGMCC 4.7289</strain>
    </source>
</reference>
<comment type="caution">
    <text evidence="1">The sequence shown here is derived from an EMBL/GenBank/DDBJ whole genome shotgun (WGS) entry which is preliminary data.</text>
</comment>
<dbReference type="RefSeq" id="WP_253761059.1">
    <property type="nucleotide sequence ID" value="NZ_JAMZDZ010000001.1"/>
</dbReference>
<protein>
    <submittedName>
        <fullName evidence="1">Uncharacterized protein</fullName>
    </submittedName>
</protein>
<gene>
    <name evidence="1" type="ORF">ACFOZ4_29695</name>
</gene>